<dbReference type="Proteomes" id="UP000036106">
    <property type="component" value="Chromosome"/>
</dbReference>
<comment type="caution">
    <text evidence="6">Lacks conserved residue(s) required for the propagation of feature annotation.</text>
</comment>
<keyword evidence="9" id="KW-1185">Reference proteome</keyword>
<evidence type="ECO:0000256" key="3">
    <source>
        <dbReference type="ARBA" id="ARBA00022679"/>
    </source>
</evidence>
<dbReference type="PROSITE" id="PS52018">
    <property type="entry name" value="DART"/>
    <property type="match status" value="1"/>
</dbReference>
<sequence length="353" mass="41765">MRYKDIIEDLVNDSEKTGLRKSKRRYWPKYAFHFTDIDNAMEILKNKKIHSRYFVEHNSQMSNDNANLGVINQTDIEVEKVIRLYFRPKTPTQYYNEGFKTAAEIKDQDFSANCPIPIFFLFDMSTLLEIPGVKFTDFSLATKRTPHYMNTPEEFERLPFDKIYFDDVMTSDMTKEERKELTDQKQAEIVVPDPLKLNTLRWIYTRSEAEKETLINLLHKENITNLDSKIRVAYTNTYFSNRNYVKKVTLSSKGYSIVNNVDDNRYQPYPLDSWEDVKYAVNPDDTDNYLNVQLKIFTDGNVYTWPQKGKKALLKQQMTRNFQKPIESYTLQMLIDNHIAYEGKCDTTDDMPY</sequence>
<evidence type="ECO:0000256" key="6">
    <source>
        <dbReference type="PROSITE-ProRule" id="PRU01362"/>
    </source>
</evidence>
<evidence type="ECO:0000256" key="1">
    <source>
        <dbReference type="ARBA" id="ARBA00022649"/>
    </source>
</evidence>
<evidence type="ECO:0000256" key="4">
    <source>
        <dbReference type="ARBA" id="ARBA00022695"/>
    </source>
</evidence>
<organism evidence="8 9">
    <name type="scientific">Companilactobacillus ginsenosidimutans</name>
    <dbReference type="NCBI Taxonomy" id="1007676"/>
    <lineage>
        <taxon>Bacteria</taxon>
        <taxon>Bacillati</taxon>
        <taxon>Bacillota</taxon>
        <taxon>Bacilli</taxon>
        <taxon>Lactobacillales</taxon>
        <taxon>Lactobacillaceae</taxon>
        <taxon>Companilactobacillus</taxon>
    </lineage>
</organism>
<dbReference type="GO" id="GO:0003677">
    <property type="term" value="F:DNA binding"/>
    <property type="evidence" value="ECO:0007669"/>
    <property type="project" value="UniProtKB-UniRule"/>
</dbReference>
<evidence type="ECO:0000313" key="8">
    <source>
        <dbReference type="EMBL" id="AKP67573.1"/>
    </source>
</evidence>
<protein>
    <recommendedName>
        <fullName evidence="7">DarT domain-containing protein</fullName>
    </recommendedName>
</protein>
<dbReference type="OrthoDB" id="9813972at2"/>
<proteinExistence type="inferred from homology"/>
<name>A0A0H4QLI9_9LACO</name>
<comment type="similarity">
    <text evidence="6">Belongs to the DarT ADP-ribosyltransferase family.</text>
</comment>
<gene>
    <name evidence="8" type="ORF">ABM34_08535</name>
</gene>
<keyword evidence="4" id="KW-0548">Nucleotidyltransferase</keyword>
<dbReference type="InterPro" id="IPR029494">
    <property type="entry name" value="DarT"/>
</dbReference>
<evidence type="ECO:0000259" key="7">
    <source>
        <dbReference type="PROSITE" id="PS52018"/>
    </source>
</evidence>
<reference evidence="9" key="1">
    <citation type="submission" date="2015-07" db="EMBL/GenBank/DDBJ databases">
        <title>Lactobacillus ginsenosidimutans/EMML 3141/ whole genome sequencing.</title>
        <authorList>
            <person name="Kim M.K."/>
            <person name="Im W.-T."/>
            <person name="Srinivasan S."/>
            <person name="Lee J.-J."/>
        </authorList>
    </citation>
    <scope>NUCLEOTIDE SEQUENCE [LARGE SCALE GENOMIC DNA]</scope>
    <source>
        <strain evidence="9">EMML 3041</strain>
    </source>
</reference>
<feature type="domain" description="DarT" evidence="7">
    <location>
        <begin position="29"/>
        <end position="240"/>
    </location>
</feature>
<dbReference type="Pfam" id="PF14487">
    <property type="entry name" value="DarT"/>
    <property type="match status" value="1"/>
</dbReference>
<accession>A0A0H4QLI9</accession>
<keyword evidence="5 6" id="KW-0238">DNA-binding</keyword>
<dbReference type="AlphaFoldDB" id="A0A0H4QLI9"/>
<dbReference type="GO" id="GO:0016757">
    <property type="term" value="F:glycosyltransferase activity"/>
    <property type="evidence" value="ECO:0007669"/>
    <property type="project" value="UniProtKB-KW"/>
</dbReference>
<keyword evidence="3" id="KW-0808">Transferase</keyword>
<evidence type="ECO:0000256" key="5">
    <source>
        <dbReference type="ARBA" id="ARBA00023125"/>
    </source>
</evidence>
<dbReference type="EMBL" id="CP012034">
    <property type="protein sequence ID" value="AKP67573.1"/>
    <property type="molecule type" value="Genomic_DNA"/>
</dbReference>
<dbReference type="RefSeq" id="WP_048704992.1">
    <property type="nucleotide sequence ID" value="NZ_CP012034.1"/>
</dbReference>
<evidence type="ECO:0000313" key="9">
    <source>
        <dbReference type="Proteomes" id="UP000036106"/>
    </source>
</evidence>
<keyword evidence="2" id="KW-0328">Glycosyltransferase</keyword>
<dbReference type="GO" id="GO:0016779">
    <property type="term" value="F:nucleotidyltransferase activity"/>
    <property type="evidence" value="ECO:0007669"/>
    <property type="project" value="UniProtKB-KW"/>
</dbReference>
<dbReference type="PATRIC" id="fig|1007676.4.peg.1724"/>
<dbReference type="KEGG" id="lgn:ABM34_08535"/>
<keyword evidence="1 6" id="KW-1277">Toxin-antitoxin system</keyword>
<evidence type="ECO:0000256" key="2">
    <source>
        <dbReference type="ARBA" id="ARBA00022676"/>
    </source>
</evidence>